<evidence type="ECO:0000313" key="1">
    <source>
        <dbReference type="EMBL" id="KAL0386141.1"/>
    </source>
</evidence>
<accession>A0AAW2S355</accession>
<dbReference type="PANTHER" id="PTHR34222:SF99">
    <property type="entry name" value="PROTEIN, PUTATIVE-RELATED"/>
    <property type="match status" value="1"/>
</dbReference>
<reference evidence="1" key="2">
    <citation type="journal article" date="2024" name="Plant">
        <title>Genomic evolution and insights into agronomic trait innovations of Sesamum species.</title>
        <authorList>
            <person name="Miao H."/>
            <person name="Wang L."/>
            <person name="Qu L."/>
            <person name="Liu H."/>
            <person name="Sun Y."/>
            <person name="Le M."/>
            <person name="Wang Q."/>
            <person name="Wei S."/>
            <person name="Zheng Y."/>
            <person name="Lin W."/>
            <person name="Duan Y."/>
            <person name="Cao H."/>
            <person name="Xiong S."/>
            <person name="Wang X."/>
            <person name="Wei L."/>
            <person name="Li C."/>
            <person name="Ma Q."/>
            <person name="Ju M."/>
            <person name="Zhao R."/>
            <person name="Li G."/>
            <person name="Mu C."/>
            <person name="Tian Q."/>
            <person name="Mei H."/>
            <person name="Zhang T."/>
            <person name="Gao T."/>
            <person name="Zhang H."/>
        </authorList>
    </citation>
    <scope>NUCLEOTIDE SEQUENCE</scope>
    <source>
        <strain evidence="1">G02</strain>
    </source>
</reference>
<sequence>MSRIDLPWIEQTEGSQLIQFLTRLSDSYDNIRSQILVLDPLPHVNKAFSMILPVEWQRQVNMNFIDTGDNSAFFGRGQEHRGSNTRGYKNAMRKKGVIDKRNLFYDMSLQLELTKYKSIHGNFFSSL</sequence>
<gene>
    <name evidence="1" type="ORF">Sradi_3008400</name>
</gene>
<dbReference type="PANTHER" id="PTHR34222">
    <property type="entry name" value="GAG_PRE-INTEGRS DOMAIN-CONTAINING PROTEIN"/>
    <property type="match status" value="1"/>
</dbReference>
<reference evidence="1" key="1">
    <citation type="submission" date="2020-06" db="EMBL/GenBank/DDBJ databases">
        <authorList>
            <person name="Li T."/>
            <person name="Hu X."/>
            <person name="Zhang T."/>
            <person name="Song X."/>
            <person name="Zhang H."/>
            <person name="Dai N."/>
            <person name="Sheng W."/>
            <person name="Hou X."/>
            <person name="Wei L."/>
        </authorList>
    </citation>
    <scope>NUCLEOTIDE SEQUENCE</scope>
    <source>
        <strain evidence="1">G02</strain>
        <tissue evidence="1">Leaf</tissue>
    </source>
</reference>
<name>A0AAW2S355_SESRA</name>
<organism evidence="1">
    <name type="scientific">Sesamum radiatum</name>
    <name type="common">Black benniseed</name>
    <dbReference type="NCBI Taxonomy" id="300843"/>
    <lineage>
        <taxon>Eukaryota</taxon>
        <taxon>Viridiplantae</taxon>
        <taxon>Streptophyta</taxon>
        <taxon>Embryophyta</taxon>
        <taxon>Tracheophyta</taxon>
        <taxon>Spermatophyta</taxon>
        <taxon>Magnoliopsida</taxon>
        <taxon>eudicotyledons</taxon>
        <taxon>Gunneridae</taxon>
        <taxon>Pentapetalae</taxon>
        <taxon>asterids</taxon>
        <taxon>lamiids</taxon>
        <taxon>Lamiales</taxon>
        <taxon>Pedaliaceae</taxon>
        <taxon>Sesamum</taxon>
    </lineage>
</organism>
<proteinExistence type="predicted"/>
<comment type="caution">
    <text evidence="1">The sequence shown here is derived from an EMBL/GenBank/DDBJ whole genome shotgun (WGS) entry which is preliminary data.</text>
</comment>
<dbReference type="AlphaFoldDB" id="A0AAW2S355"/>
<dbReference type="EMBL" id="JACGWJ010000012">
    <property type="protein sequence ID" value="KAL0386141.1"/>
    <property type="molecule type" value="Genomic_DNA"/>
</dbReference>
<protein>
    <submittedName>
        <fullName evidence="1">Uncharacterized protein</fullName>
    </submittedName>
</protein>